<feature type="binding site" evidence="3">
    <location>
        <position position="345"/>
    </location>
    <ligand>
        <name>CTP</name>
        <dbReference type="ChEBI" id="CHEBI:37563"/>
    </ligand>
</feature>
<feature type="binding site" evidence="3">
    <location>
        <position position="327"/>
    </location>
    <ligand>
        <name>CTP</name>
        <dbReference type="ChEBI" id="CHEBI:37563"/>
    </ligand>
</feature>
<dbReference type="NCBIfam" id="TIGR00521">
    <property type="entry name" value="coaBC_dfp"/>
    <property type="match status" value="1"/>
</dbReference>
<protein>
    <recommendedName>
        <fullName evidence="3">Coenzyme A biosynthesis bifunctional protein CoaBC</fullName>
    </recommendedName>
    <alternativeName>
        <fullName evidence="3">DNA/pantothenate metabolism flavoprotein</fullName>
    </alternativeName>
    <alternativeName>
        <fullName evidence="3">Phosphopantothenoylcysteine synthetase/decarboxylase</fullName>
        <shortName evidence="3">PPCS-PPCDC</shortName>
    </alternativeName>
    <domain>
        <recommendedName>
            <fullName evidence="3">Phosphopantothenoylcysteine decarboxylase</fullName>
            <shortName evidence="3">PPC decarboxylase</shortName>
            <shortName evidence="3">PPC-DC</shortName>
            <ecNumber evidence="3">4.1.1.36</ecNumber>
        </recommendedName>
        <alternativeName>
            <fullName evidence="3">CoaC</fullName>
        </alternativeName>
    </domain>
    <domain>
        <recommendedName>
            <fullName evidence="3">Phosphopantothenate--cysteine ligase</fullName>
            <ecNumber evidence="3">6.3.2.5</ecNumber>
        </recommendedName>
        <alternativeName>
            <fullName evidence="3">CoaB</fullName>
        </alternativeName>
        <alternativeName>
            <fullName evidence="3">Phosphopantothenoylcysteine synthetase</fullName>
            <shortName evidence="3">PPC synthetase</shortName>
            <shortName evidence="3">PPC-S</shortName>
        </alternativeName>
    </domain>
</protein>
<dbReference type="RefSeq" id="WP_307633870.1">
    <property type="nucleotide sequence ID" value="NZ_JAPHEH010000001.1"/>
</dbReference>
<gene>
    <name evidence="3 7" type="primary">coaBC</name>
    <name evidence="7" type="ORF">OLX77_12140</name>
</gene>
<comment type="similarity">
    <text evidence="3 4">In the N-terminal section; belongs to the HFCD (homo-oligomeric flavin containing Cys decarboxylase) superfamily.</text>
</comment>
<feature type="domain" description="DNA/pantothenate metabolism flavoprotein C-terminal" evidence="6">
    <location>
        <begin position="186"/>
        <end position="399"/>
    </location>
</feature>
<evidence type="ECO:0000256" key="4">
    <source>
        <dbReference type="RuleBase" id="RU364078"/>
    </source>
</evidence>
<keyword evidence="3 4" id="KW-0436">Ligase</keyword>
<dbReference type="EC" id="6.3.2.5" evidence="3"/>
<comment type="catalytic activity">
    <reaction evidence="3 4">
        <text>(R)-4'-phosphopantothenate + L-cysteine + CTP = N-[(R)-4-phosphopantothenoyl]-L-cysteine + CMP + diphosphate + H(+)</text>
        <dbReference type="Rhea" id="RHEA:19397"/>
        <dbReference type="ChEBI" id="CHEBI:10986"/>
        <dbReference type="ChEBI" id="CHEBI:15378"/>
        <dbReference type="ChEBI" id="CHEBI:33019"/>
        <dbReference type="ChEBI" id="CHEBI:35235"/>
        <dbReference type="ChEBI" id="CHEBI:37563"/>
        <dbReference type="ChEBI" id="CHEBI:59458"/>
        <dbReference type="ChEBI" id="CHEBI:60377"/>
        <dbReference type="EC" id="6.3.2.5"/>
    </reaction>
</comment>
<keyword evidence="1 3" id="KW-0210">Decarboxylase</keyword>
<organism evidence="7 8">
    <name type="scientific">Thiovibrio frasassiensis</name>
    <dbReference type="NCBI Taxonomy" id="2984131"/>
    <lineage>
        <taxon>Bacteria</taxon>
        <taxon>Pseudomonadati</taxon>
        <taxon>Thermodesulfobacteriota</taxon>
        <taxon>Desulfobulbia</taxon>
        <taxon>Desulfobulbales</taxon>
        <taxon>Thiovibrionaceae</taxon>
        <taxon>Thiovibrio</taxon>
    </lineage>
</organism>
<keyword evidence="3 4" id="KW-0288">FMN</keyword>
<dbReference type="Gene3D" id="3.40.50.1950">
    <property type="entry name" value="Flavin prenyltransferase-like"/>
    <property type="match status" value="1"/>
</dbReference>
<dbReference type="InterPro" id="IPR035929">
    <property type="entry name" value="CoaB-like_sf"/>
</dbReference>
<keyword evidence="2 3" id="KW-0456">Lyase</keyword>
<dbReference type="GO" id="GO:0046872">
    <property type="term" value="F:metal ion binding"/>
    <property type="evidence" value="ECO:0007669"/>
    <property type="project" value="UniProtKB-KW"/>
</dbReference>
<dbReference type="InterPro" id="IPR007085">
    <property type="entry name" value="DNA/pantothenate-metab_flavo_C"/>
</dbReference>
<dbReference type="HAMAP" id="MF_02225">
    <property type="entry name" value="CoaBC"/>
    <property type="match status" value="1"/>
</dbReference>
<comment type="cofactor">
    <cofactor evidence="3">
        <name>Mg(2+)</name>
        <dbReference type="ChEBI" id="CHEBI:18420"/>
    </cofactor>
</comment>
<dbReference type="GO" id="GO:0004633">
    <property type="term" value="F:phosphopantothenoylcysteine decarboxylase activity"/>
    <property type="evidence" value="ECO:0007669"/>
    <property type="project" value="UniProtKB-UniRule"/>
</dbReference>
<dbReference type="SUPFAM" id="SSF52507">
    <property type="entry name" value="Homo-oligomeric flavin-containing Cys decarboxylases, HFCD"/>
    <property type="match status" value="1"/>
</dbReference>
<comment type="function">
    <text evidence="4">Catalyzes two steps in the biosynthesis of coenzyme A. In the first step cysteine is conjugated to 4'-phosphopantothenate to form 4-phosphopantothenoylcysteine, in the latter compound is decarboxylated to form 4'-phosphopantotheine.</text>
</comment>
<feature type="domain" description="Flavoprotein" evidence="5">
    <location>
        <begin position="7"/>
        <end position="178"/>
    </location>
</feature>
<evidence type="ECO:0000259" key="6">
    <source>
        <dbReference type="Pfam" id="PF04127"/>
    </source>
</evidence>
<dbReference type="InterPro" id="IPR003382">
    <property type="entry name" value="Flavoprotein"/>
</dbReference>
<reference evidence="7" key="1">
    <citation type="journal article" date="2022" name="bioRxiv">
        <title>Thiovibrio frasassiensisgen. nov., sp. nov., an autotrophic, elemental sulfur disproportionating bacterium isolated from sulfidic karst sediment, and proposal of Thiovibrionaceae fam. nov.</title>
        <authorList>
            <person name="Aronson H."/>
            <person name="Thomas C."/>
            <person name="Bhattacharyya M."/>
            <person name="Eckstein S."/>
            <person name="Jensen S."/>
            <person name="Barco R."/>
            <person name="Macalady J."/>
            <person name="Amend J."/>
        </authorList>
    </citation>
    <scope>NUCLEOTIDE SEQUENCE</scope>
    <source>
        <strain evidence="7">RS19-109</strain>
    </source>
</reference>
<dbReference type="PANTHER" id="PTHR14359:SF6">
    <property type="entry name" value="PHOSPHOPANTOTHENOYLCYSTEINE DECARBOXYLASE"/>
    <property type="match status" value="1"/>
</dbReference>
<evidence type="ECO:0000313" key="7">
    <source>
        <dbReference type="EMBL" id="MDG4476905.1"/>
    </source>
</evidence>
<name>A0A9X4MJ47_9BACT</name>
<dbReference type="GO" id="GO:0071513">
    <property type="term" value="C:phosphopantothenoylcysteine decarboxylase complex"/>
    <property type="evidence" value="ECO:0007669"/>
    <property type="project" value="TreeGrafter"/>
</dbReference>
<evidence type="ECO:0000256" key="1">
    <source>
        <dbReference type="ARBA" id="ARBA00022793"/>
    </source>
</evidence>
<dbReference type="Pfam" id="PF02441">
    <property type="entry name" value="Flavoprotein"/>
    <property type="match status" value="1"/>
</dbReference>
<dbReference type="SUPFAM" id="SSF102645">
    <property type="entry name" value="CoaB-like"/>
    <property type="match status" value="1"/>
</dbReference>
<dbReference type="Pfam" id="PF04127">
    <property type="entry name" value="DFP"/>
    <property type="match status" value="1"/>
</dbReference>
<keyword evidence="3" id="KW-0460">Magnesium</keyword>
<dbReference type="PANTHER" id="PTHR14359">
    <property type="entry name" value="HOMO-OLIGOMERIC FLAVIN CONTAINING CYS DECARBOXYLASE FAMILY"/>
    <property type="match status" value="1"/>
</dbReference>
<dbReference type="EMBL" id="JAPHEH010000001">
    <property type="protein sequence ID" value="MDG4476905.1"/>
    <property type="molecule type" value="Genomic_DNA"/>
</dbReference>
<reference evidence="7" key="2">
    <citation type="submission" date="2022-10" db="EMBL/GenBank/DDBJ databases">
        <authorList>
            <person name="Aronson H.S."/>
        </authorList>
    </citation>
    <scope>NUCLEOTIDE SEQUENCE</scope>
    <source>
        <strain evidence="7">RS19-109</strain>
    </source>
</reference>
<dbReference type="GO" id="GO:0015941">
    <property type="term" value="P:pantothenate catabolic process"/>
    <property type="evidence" value="ECO:0007669"/>
    <property type="project" value="InterPro"/>
</dbReference>
<evidence type="ECO:0000256" key="2">
    <source>
        <dbReference type="ARBA" id="ARBA00023239"/>
    </source>
</evidence>
<dbReference type="GO" id="GO:0004632">
    <property type="term" value="F:phosphopantothenate--cysteine ligase activity"/>
    <property type="evidence" value="ECO:0007669"/>
    <property type="project" value="UniProtKB-UniRule"/>
</dbReference>
<comment type="caution">
    <text evidence="7">The sequence shown here is derived from an EMBL/GenBank/DDBJ whole genome shotgun (WGS) entry which is preliminary data.</text>
</comment>
<feature type="active site" description="Proton donor" evidence="3">
    <location>
        <position position="159"/>
    </location>
</feature>
<dbReference type="AlphaFoldDB" id="A0A9X4MJ47"/>
<comment type="similarity">
    <text evidence="3 4">In the C-terminal section; belongs to the PPC synthetase family.</text>
</comment>
<comment type="cofactor">
    <cofactor evidence="3">
        <name>FMN</name>
        <dbReference type="ChEBI" id="CHEBI:58210"/>
    </cofactor>
    <text evidence="3">Binds 1 FMN per subunit.</text>
</comment>
<dbReference type="GO" id="GO:0010181">
    <property type="term" value="F:FMN binding"/>
    <property type="evidence" value="ECO:0007669"/>
    <property type="project" value="UniProtKB-UniRule"/>
</dbReference>
<accession>A0A9X4MJ47</accession>
<keyword evidence="3" id="KW-0479">Metal-binding</keyword>
<sequence>MSLLTDKKILLGITGSIAAYKVADWVRALRREGCQITVVMTEAACRFISPLTMAALSGNPVHTTMFGAEAPETIPHITLAREHDLLVIAPASAQTIARLAHGLADNLLATVALASSGPVLVCPAMNSVMFQHPATQANLATIRSYGYTVVEPDSGKMACDEEGPGRLTDWETVRQAILTFFAPQTLADEHVLITAGPTREPFDPVRFLSNPSTGKMGYALAATAKQRGATVTLISGPTALPVPPGVRRIQVTTAAEMREEVMHCLAAATIVLKAAAVSDYRFSETEPHKVKKGQGNLSLALAANPDILKELGDLKKESPQFPFLIGFAAESRDHLGEGARKLKEKNLDLIVVNDIGGTETGFAADTNRVTLLDRNGVQEDLPLLSKEETAHRIWDAVARLR</sequence>
<keyword evidence="8" id="KW-1185">Reference proteome</keyword>
<comment type="pathway">
    <text evidence="3 4">Cofactor biosynthesis; coenzyme A biosynthesis; CoA from (R)-pantothenate: step 2/5.</text>
</comment>
<feature type="binding site" evidence="3">
    <location>
        <position position="289"/>
    </location>
    <ligand>
        <name>CTP</name>
        <dbReference type="ChEBI" id="CHEBI:37563"/>
    </ligand>
</feature>
<comment type="function">
    <text evidence="3">Catalyzes two sequential steps in the biosynthesis of coenzyme A. In the first step cysteine is conjugated to 4'-phosphopantothenate to form 4-phosphopantothenoylcysteine. In the second step the latter compound is decarboxylated to form 4'-phosphopantotheine.</text>
</comment>
<feature type="region of interest" description="Phosphopantothenoylcysteine decarboxylase" evidence="3">
    <location>
        <begin position="1"/>
        <end position="190"/>
    </location>
</feature>
<comment type="caution">
    <text evidence="3">Lacks conserved residue(s) required for the propagation of feature annotation.</text>
</comment>
<keyword evidence="3 4" id="KW-0285">Flavoprotein</keyword>
<dbReference type="InterPro" id="IPR005252">
    <property type="entry name" value="CoaBC"/>
</dbReference>
<dbReference type="GO" id="GO:0015937">
    <property type="term" value="P:coenzyme A biosynthetic process"/>
    <property type="evidence" value="ECO:0007669"/>
    <property type="project" value="UniProtKB-UniRule"/>
</dbReference>
<feature type="binding site" evidence="3">
    <location>
        <position position="279"/>
    </location>
    <ligand>
        <name>CTP</name>
        <dbReference type="ChEBI" id="CHEBI:37563"/>
    </ligand>
</feature>
<feature type="binding site" evidence="3">
    <location>
        <position position="341"/>
    </location>
    <ligand>
        <name>CTP</name>
        <dbReference type="ChEBI" id="CHEBI:37563"/>
    </ligand>
</feature>
<dbReference type="Proteomes" id="UP001154240">
    <property type="component" value="Unassembled WGS sequence"/>
</dbReference>
<feature type="region of interest" description="Phosphopantothenate--cysteine ligase" evidence="3">
    <location>
        <begin position="191"/>
        <end position="401"/>
    </location>
</feature>
<feature type="binding site" evidence="3">
    <location>
        <begin position="305"/>
        <end position="308"/>
    </location>
    <ligand>
        <name>CTP</name>
        <dbReference type="ChEBI" id="CHEBI:37563"/>
    </ligand>
</feature>
<proteinExistence type="inferred from homology"/>
<dbReference type="Gene3D" id="3.40.50.10300">
    <property type="entry name" value="CoaB-like"/>
    <property type="match status" value="1"/>
</dbReference>
<evidence type="ECO:0000259" key="5">
    <source>
        <dbReference type="Pfam" id="PF02441"/>
    </source>
</evidence>
<keyword evidence="3" id="KW-0511">Multifunctional enzyme</keyword>
<comment type="catalytic activity">
    <reaction evidence="3 4">
        <text>N-[(R)-4-phosphopantothenoyl]-L-cysteine + H(+) = (R)-4'-phosphopantetheine + CO2</text>
        <dbReference type="Rhea" id="RHEA:16793"/>
        <dbReference type="ChEBI" id="CHEBI:15378"/>
        <dbReference type="ChEBI" id="CHEBI:16526"/>
        <dbReference type="ChEBI" id="CHEBI:59458"/>
        <dbReference type="ChEBI" id="CHEBI:61723"/>
        <dbReference type="EC" id="4.1.1.36"/>
    </reaction>
</comment>
<evidence type="ECO:0000256" key="3">
    <source>
        <dbReference type="HAMAP-Rule" id="MF_02225"/>
    </source>
</evidence>
<evidence type="ECO:0000313" key="8">
    <source>
        <dbReference type="Proteomes" id="UP001154240"/>
    </source>
</evidence>
<comment type="pathway">
    <text evidence="3 4">Cofactor biosynthesis; coenzyme A biosynthesis; CoA from (R)-pantothenate: step 3/5.</text>
</comment>
<dbReference type="EC" id="4.1.1.36" evidence="3"/>
<dbReference type="InterPro" id="IPR036551">
    <property type="entry name" value="Flavin_trans-like"/>
</dbReference>